<dbReference type="Gene3D" id="1.20.190.20">
    <property type="entry name" value="14-3-3 domain"/>
    <property type="match status" value="1"/>
</dbReference>
<keyword evidence="6" id="KW-0002">3D-structure</keyword>
<evidence type="ECO:0000313" key="4">
    <source>
        <dbReference type="EMBL" id="EAK88553.1"/>
    </source>
</evidence>
<dbReference type="OrthoDB" id="340699at2759"/>
<feature type="site" description="Interaction with phosphoserine on interacting protein" evidence="2">
    <location>
        <position position="132"/>
    </location>
</feature>
<gene>
    <name evidence="4" type="ORF">cgd1_2980</name>
</gene>
<dbReference type="SMR" id="Q5CSF3"/>
<comment type="caution">
    <text evidence="4">The sequence shown here is derived from an EMBL/GenBank/DDBJ whole genome shotgun (WGS) entry which is preliminary data.</text>
</comment>
<reference evidence="4 5" key="1">
    <citation type="journal article" date="2004" name="Science">
        <title>Complete genome sequence of the apicomplexan, Cryptosporidium parvum.</title>
        <authorList>
            <person name="Abrahamsen M.S."/>
            <person name="Templeton T.J."/>
            <person name="Enomoto S."/>
            <person name="Abrahante J.E."/>
            <person name="Zhu G."/>
            <person name="Lancto C.A."/>
            <person name="Deng M."/>
            <person name="Liu C."/>
            <person name="Widmer G."/>
            <person name="Tzipori S."/>
            <person name="Buck G.A."/>
            <person name="Xu P."/>
            <person name="Bankier A.T."/>
            <person name="Dear P.H."/>
            <person name="Konfortov B.A."/>
            <person name="Spriggs H.F."/>
            <person name="Iyer L."/>
            <person name="Anantharaman V."/>
            <person name="Aravind L."/>
            <person name="Kapur V."/>
        </authorList>
    </citation>
    <scope>NUCLEOTIDE SEQUENCE [LARGE SCALE GENOMIC DNA]</scope>
    <source>
        <strain evidence="5">Iowa II</strain>
    </source>
</reference>
<evidence type="ECO:0000313" key="5">
    <source>
        <dbReference type="Proteomes" id="UP000006726"/>
    </source>
</evidence>
<feature type="non-terminal residue" evidence="4">
    <location>
        <position position="1"/>
    </location>
</feature>
<dbReference type="OMA" id="GARAFCI"/>
<dbReference type="PANTHER" id="PTHR18860">
    <property type="entry name" value="14-3-3 PROTEIN"/>
    <property type="match status" value="1"/>
</dbReference>
<dbReference type="KEGG" id="cpv:cgd1_2980"/>
<dbReference type="PRINTS" id="PR00305">
    <property type="entry name" value="1433ZETA"/>
</dbReference>
<dbReference type="PDBsum" id="3EFZ"/>
<dbReference type="InterPro" id="IPR023410">
    <property type="entry name" value="14-3-3_domain"/>
</dbReference>
<evidence type="ECO:0000259" key="3">
    <source>
        <dbReference type="SMART" id="SM00101"/>
    </source>
</evidence>
<evidence type="ECO:0000256" key="2">
    <source>
        <dbReference type="PIRSR" id="PIRSR000868-1"/>
    </source>
</evidence>
<dbReference type="EvolutionaryTrace" id="Q5CSF3"/>
<keyword evidence="5" id="KW-1185">Reference proteome</keyword>
<dbReference type="Pfam" id="PF00244">
    <property type="entry name" value="14-3-3"/>
    <property type="match status" value="1"/>
</dbReference>
<dbReference type="STRING" id="353152.Q5CSF3"/>
<proteinExistence type="evidence at protein level"/>
<feature type="site" description="Interaction with phosphoserine on interacting protein" evidence="2">
    <location>
        <position position="58"/>
    </location>
</feature>
<reference evidence="6" key="2">
    <citation type="journal article" date="2011" name="PLoS ONE">
        <title>Characterization of 14-3-3 proteins from Cryptosporidium parvum.</title>
        <authorList>
            <person name="Brokx S.J."/>
            <person name="Wernimont A.K."/>
            <person name="Dong A."/>
            <person name="Wasney G.A."/>
            <person name="Lin Y.H."/>
            <person name="Lew J."/>
            <person name="Vedadi M."/>
            <person name="Lee W.H."/>
            <person name="Hui R."/>
        </authorList>
    </citation>
    <scope>X-RAY CRYSTALLOGRAPHY (2.08 ANGSTROMS)</scope>
    <scope>PHOSPHORYLATION AT SER-244</scope>
</reference>
<dbReference type="EMBL" id="AAEE01000006">
    <property type="protein sequence ID" value="EAK88553.1"/>
    <property type="molecule type" value="Genomic_DNA"/>
</dbReference>
<dbReference type="SMART" id="SM00101">
    <property type="entry name" value="14_3_3"/>
    <property type="match status" value="1"/>
</dbReference>
<dbReference type="GeneID" id="3371341"/>
<dbReference type="InterPro" id="IPR000308">
    <property type="entry name" value="14-3-3"/>
</dbReference>
<evidence type="ECO:0007829" key="6">
    <source>
        <dbReference type="PDB" id="3EFZ"/>
    </source>
</evidence>
<dbReference type="AlphaFoldDB" id="Q5CSF3"/>
<organism evidence="4 5">
    <name type="scientific">Cryptosporidium parvum (strain Iowa II)</name>
    <dbReference type="NCBI Taxonomy" id="353152"/>
    <lineage>
        <taxon>Eukaryota</taxon>
        <taxon>Sar</taxon>
        <taxon>Alveolata</taxon>
        <taxon>Apicomplexa</taxon>
        <taxon>Conoidasida</taxon>
        <taxon>Coccidia</taxon>
        <taxon>Eucoccidiorida</taxon>
        <taxon>Eimeriorina</taxon>
        <taxon>Cryptosporidiidae</taxon>
        <taxon>Cryptosporidium</taxon>
    </lineage>
</organism>
<sequence>ITEKNMKLSEGAYRAKLADMVGNYKDVIKVLTESSDFRDNSLILLLAGSLRNRVTSIRNSLKSIKSQEEKLRKEKSLNNEFIQVIEDIKRDFEESILLESEDVIRIIDDNLLMYSEEGARAFCIKLKGDLMRYKAEILKDEEKNQCIKQAVEFYEDALQRERSFLEKYPSDPLYLATILNYTILKYDLLGNPEGAMKFANRAIQAAENSRSDSEQFSENTEKLLKILRDNVSQWEQGCSGLLTSAFF</sequence>
<dbReference type="InterPro" id="IPR036815">
    <property type="entry name" value="14-3-3_dom_sf"/>
</dbReference>
<protein>
    <submittedName>
        <fullName evidence="4">14-3-3 protein</fullName>
    </submittedName>
</protein>
<evidence type="ECO:0000256" key="1">
    <source>
        <dbReference type="ARBA" id="ARBA00006141"/>
    </source>
</evidence>
<dbReference type="PIRSF" id="PIRSF000868">
    <property type="entry name" value="14-3-3"/>
    <property type="match status" value="1"/>
</dbReference>
<dbReference type="Proteomes" id="UP000006726">
    <property type="component" value="Chromosome 1"/>
</dbReference>
<dbReference type="SUPFAM" id="SSF48445">
    <property type="entry name" value="14-3-3 protein"/>
    <property type="match status" value="1"/>
</dbReference>
<name>Q5CSF3_CRYPI</name>
<accession>Q5CSF3</accession>
<dbReference type="CDD" id="cd08774">
    <property type="entry name" value="14-3-3"/>
    <property type="match status" value="1"/>
</dbReference>
<feature type="domain" description="14-3-3" evidence="3">
    <location>
        <begin position="9"/>
        <end position="240"/>
    </location>
</feature>
<feature type="modified residue" description="Phosphoserine" evidence="6">
    <location>
        <position position="244"/>
    </location>
</feature>
<dbReference type="RefSeq" id="XP_628114.1">
    <property type="nucleotide sequence ID" value="XM_628114.1"/>
</dbReference>
<comment type="similarity">
    <text evidence="1">Belongs to the 14-3-3 family.</text>
</comment>
<dbReference type="PDB" id="3EFZ">
    <property type="method" value="X-ray"/>
    <property type="resolution" value="2.08 A"/>
    <property type="chains" value="A/B/C/D=1-247"/>
</dbReference>
<dbReference type="InParanoid" id="Q5CSF3"/>